<keyword evidence="3" id="KW-1185">Reference proteome</keyword>
<organism evidence="2 3">
    <name type="scientific">Sorghum bicolor</name>
    <name type="common">Sorghum</name>
    <name type="synonym">Sorghum vulgare</name>
    <dbReference type="NCBI Taxonomy" id="4558"/>
    <lineage>
        <taxon>Eukaryota</taxon>
        <taxon>Viridiplantae</taxon>
        <taxon>Streptophyta</taxon>
        <taxon>Embryophyta</taxon>
        <taxon>Tracheophyta</taxon>
        <taxon>Spermatophyta</taxon>
        <taxon>Magnoliopsida</taxon>
        <taxon>Liliopsida</taxon>
        <taxon>Poales</taxon>
        <taxon>Poaceae</taxon>
        <taxon>PACMAD clade</taxon>
        <taxon>Panicoideae</taxon>
        <taxon>Andropogonodae</taxon>
        <taxon>Andropogoneae</taxon>
        <taxon>Sorghinae</taxon>
        <taxon>Sorghum</taxon>
    </lineage>
</organism>
<reference evidence="3" key="2">
    <citation type="journal article" date="2018" name="Plant J.">
        <title>The Sorghum bicolor reference genome: improved assembly, gene annotations, a transcriptome atlas, and signatures of genome organization.</title>
        <authorList>
            <person name="McCormick R.F."/>
            <person name="Truong S.K."/>
            <person name="Sreedasyam A."/>
            <person name="Jenkins J."/>
            <person name="Shu S."/>
            <person name="Sims D."/>
            <person name="Kennedy M."/>
            <person name="Amirebrahimi M."/>
            <person name="Weers B.D."/>
            <person name="McKinley B."/>
            <person name="Mattison A."/>
            <person name="Morishige D.T."/>
            <person name="Grimwood J."/>
            <person name="Schmutz J."/>
            <person name="Mullet J.E."/>
        </authorList>
    </citation>
    <scope>NUCLEOTIDE SEQUENCE [LARGE SCALE GENOMIC DNA]</scope>
    <source>
        <strain evidence="3">cv. BTx623</strain>
    </source>
</reference>
<name>A0A1Z5S756_SORBI</name>
<dbReference type="Gramene" id="OQU91767">
    <property type="protein sequence ID" value="OQU91767"/>
    <property type="gene ID" value="SORBI_3001G245650"/>
</dbReference>
<accession>A0A1Z5S756</accession>
<evidence type="ECO:0000256" key="1">
    <source>
        <dbReference type="SAM" id="Phobius"/>
    </source>
</evidence>
<dbReference type="InParanoid" id="A0A1Z5S756"/>
<dbReference type="AlphaFoldDB" id="A0A1Z5S756"/>
<evidence type="ECO:0000313" key="3">
    <source>
        <dbReference type="Proteomes" id="UP000000768"/>
    </source>
</evidence>
<keyword evidence="1" id="KW-0472">Membrane</keyword>
<dbReference type="EMBL" id="CM000760">
    <property type="protein sequence ID" value="OQU91767.1"/>
    <property type="molecule type" value="Genomic_DNA"/>
</dbReference>
<keyword evidence="1" id="KW-1133">Transmembrane helix</keyword>
<dbReference type="Proteomes" id="UP000000768">
    <property type="component" value="Chromosome 1"/>
</dbReference>
<feature type="transmembrane region" description="Helical" evidence="1">
    <location>
        <begin position="12"/>
        <end position="29"/>
    </location>
</feature>
<reference evidence="2 3" key="1">
    <citation type="journal article" date="2009" name="Nature">
        <title>The Sorghum bicolor genome and the diversification of grasses.</title>
        <authorList>
            <person name="Paterson A.H."/>
            <person name="Bowers J.E."/>
            <person name="Bruggmann R."/>
            <person name="Dubchak I."/>
            <person name="Grimwood J."/>
            <person name="Gundlach H."/>
            <person name="Haberer G."/>
            <person name="Hellsten U."/>
            <person name="Mitros T."/>
            <person name="Poliakov A."/>
            <person name="Schmutz J."/>
            <person name="Spannagl M."/>
            <person name="Tang H."/>
            <person name="Wang X."/>
            <person name="Wicker T."/>
            <person name="Bharti A.K."/>
            <person name="Chapman J."/>
            <person name="Feltus F.A."/>
            <person name="Gowik U."/>
            <person name="Grigoriev I.V."/>
            <person name="Lyons E."/>
            <person name="Maher C.A."/>
            <person name="Martis M."/>
            <person name="Narechania A."/>
            <person name="Otillar R.P."/>
            <person name="Penning B.W."/>
            <person name="Salamov A.A."/>
            <person name="Wang Y."/>
            <person name="Zhang L."/>
            <person name="Carpita N.C."/>
            <person name="Freeling M."/>
            <person name="Gingle A.R."/>
            <person name="Hash C.T."/>
            <person name="Keller B."/>
            <person name="Klein P."/>
            <person name="Kresovich S."/>
            <person name="McCann M.C."/>
            <person name="Ming R."/>
            <person name="Peterson D.G."/>
            <person name="Mehboob-ur-Rahman"/>
            <person name="Ware D."/>
            <person name="Westhoff P."/>
            <person name="Mayer K.F."/>
            <person name="Messing J."/>
            <person name="Rokhsar D.S."/>
        </authorList>
    </citation>
    <scope>NUCLEOTIDE SEQUENCE [LARGE SCALE GENOMIC DNA]</scope>
    <source>
        <strain evidence="3">cv. BTx623</strain>
    </source>
</reference>
<proteinExistence type="predicted"/>
<gene>
    <name evidence="2" type="ORF">SORBI_3001G245650</name>
</gene>
<keyword evidence="1" id="KW-0812">Transmembrane</keyword>
<protein>
    <submittedName>
        <fullName evidence="2">Uncharacterized protein</fullName>
    </submittedName>
</protein>
<evidence type="ECO:0000313" key="2">
    <source>
        <dbReference type="EMBL" id="OQU91767.1"/>
    </source>
</evidence>
<feature type="transmembrane region" description="Helical" evidence="1">
    <location>
        <begin position="35"/>
        <end position="68"/>
    </location>
</feature>
<sequence>MARLCFRPDKKLLFMFLCTHSFNLIVSFADLEHDTYQFCVLAVLDCSSYSCLVCRILCLVCIGFIHALGEYFRL</sequence>